<dbReference type="AlphaFoldDB" id="A0A1I4QEX0"/>
<dbReference type="RefSeq" id="WP_090484006.1">
    <property type="nucleotide sequence ID" value="NZ_FOUO01000004.1"/>
</dbReference>
<dbReference type="PANTHER" id="PTHR46233:SF3">
    <property type="entry name" value="HYDROXYACYLGLUTATHIONE HYDROLASE GLOC"/>
    <property type="match status" value="1"/>
</dbReference>
<dbReference type="SMART" id="SM00849">
    <property type="entry name" value="Lactamase_B"/>
    <property type="match status" value="1"/>
</dbReference>
<feature type="domain" description="Metallo-beta-lactamase" evidence="5">
    <location>
        <begin position="18"/>
        <end position="181"/>
    </location>
</feature>
<keyword evidence="3" id="KW-0378">Hydrolase</keyword>
<dbReference type="STRING" id="195064.SAMN05421721_10496"/>
<dbReference type="InterPro" id="IPR051453">
    <property type="entry name" value="MBL_Glyoxalase_II"/>
</dbReference>
<dbReference type="PANTHER" id="PTHR46233">
    <property type="entry name" value="HYDROXYACYLGLUTATHIONE HYDROLASE GLOC"/>
    <property type="match status" value="1"/>
</dbReference>
<evidence type="ECO:0000313" key="6">
    <source>
        <dbReference type="EMBL" id="SFM38608.1"/>
    </source>
</evidence>
<dbReference type="OrthoDB" id="9802248at2"/>
<dbReference type="GO" id="GO:0046872">
    <property type="term" value="F:metal ion binding"/>
    <property type="evidence" value="ECO:0007669"/>
    <property type="project" value="UniProtKB-KW"/>
</dbReference>
<evidence type="ECO:0000259" key="5">
    <source>
        <dbReference type="SMART" id="SM00849"/>
    </source>
</evidence>
<protein>
    <submittedName>
        <fullName evidence="6">Glyoxylase, beta-lactamase superfamily II</fullName>
    </submittedName>
</protein>
<name>A0A1I4QEX0_ECTMO</name>
<sequence length="233" mass="25502">MPDTPGHRIHTLRLGPMDNLVYVLEDRTTHHAAVVDPAWDADAIMDCVGRNGLTLTDILLTHSHTDHINALEPLRARAQLRVHLTAAEAEAWGHAPGDAILHRDGDTFHLGGTPIHVLHTPGHNPGGACYLVGDDLITGDTLFVYGCGRCDLPGGDPRALYASLQRLKDTLPSRTRIHPGHDYGVEPSTTLEQQIQGNPFLRFEDPEAFVHYRMEVHDRVRSGPYGPEPAPAG</sequence>
<evidence type="ECO:0000256" key="4">
    <source>
        <dbReference type="ARBA" id="ARBA00022833"/>
    </source>
</evidence>
<proteinExistence type="predicted"/>
<evidence type="ECO:0000313" key="7">
    <source>
        <dbReference type="Proteomes" id="UP000199556"/>
    </source>
</evidence>
<evidence type="ECO:0000256" key="1">
    <source>
        <dbReference type="ARBA" id="ARBA00001947"/>
    </source>
</evidence>
<evidence type="ECO:0000256" key="2">
    <source>
        <dbReference type="ARBA" id="ARBA00022723"/>
    </source>
</evidence>
<comment type="cofactor">
    <cofactor evidence="1">
        <name>Zn(2+)</name>
        <dbReference type="ChEBI" id="CHEBI:29105"/>
    </cofactor>
</comment>
<dbReference type="Gene3D" id="3.60.15.10">
    <property type="entry name" value="Ribonuclease Z/Hydroxyacylglutathione hydrolase-like"/>
    <property type="match status" value="1"/>
</dbReference>
<keyword evidence="7" id="KW-1185">Reference proteome</keyword>
<gene>
    <name evidence="6" type="ORF">SAMN05421721_10496</name>
</gene>
<dbReference type="EMBL" id="FOUO01000004">
    <property type="protein sequence ID" value="SFM38608.1"/>
    <property type="molecule type" value="Genomic_DNA"/>
</dbReference>
<evidence type="ECO:0000256" key="3">
    <source>
        <dbReference type="ARBA" id="ARBA00022801"/>
    </source>
</evidence>
<organism evidence="6 7">
    <name type="scientific">Ectothiorhodospira mobilis</name>
    <dbReference type="NCBI Taxonomy" id="195064"/>
    <lineage>
        <taxon>Bacteria</taxon>
        <taxon>Pseudomonadati</taxon>
        <taxon>Pseudomonadota</taxon>
        <taxon>Gammaproteobacteria</taxon>
        <taxon>Chromatiales</taxon>
        <taxon>Ectothiorhodospiraceae</taxon>
        <taxon>Ectothiorhodospira</taxon>
    </lineage>
</organism>
<dbReference type="CDD" id="cd16275">
    <property type="entry name" value="BaeB-like_MBL-fold"/>
    <property type="match status" value="1"/>
</dbReference>
<dbReference type="GO" id="GO:0016787">
    <property type="term" value="F:hydrolase activity"/>
    <property type="evidence" value="ECO:0007669"/>
    <property type="project" value="UniProtKB-KW"/>
</dbReference>
<dbReference type="InterPro" id="IPR036866">
    <property type="entry name" value="RibonucZ/Hydroxyglut_hydro"/>
</dbReference>
<keyword evidence="4" id="KW-0862">Zinc</keyword>
<dbReference type="SUPFAM" id="SSF56281">
    <property type="entry name" value="Metallo-hydrolase/oxidoreductase"/>
    <property type="match status" value="1"/>
</dbReference>
<accession>A0A1I4QEX0</accession>
<keyword evidence="2" id="KW-0479">Metal-binding</keyword>
<dbReference type="InterPro" id="IPR001279">
    <property type="entry name" value="Metallo-B-lactamas"/>
</dbReference>
<dbReference type="Proteomes" id="UP000199556">
    <property type="component" value="Unassembled WGS sequence"/>
</dbReference>
<reference evidence="6 7" key="1">
    <citation type="submission" date="2016-10" db="EMBL/GenBank/DDBJ databases">
        <authorList>
            <person name="de Groot N.N."/>
        </authorList>
    </citation>
    <scope>NUCLEOTIDE SEQUENCE [LARGE SCALE GENOMIC DNA]</scope>
    <source>
        <strain evidence="6 7">DSM 4180</strain>
    </source>
</reference>
<dbReference type="Pfam" id="PF00753">
    <property type="entry name" value="Lactamase_B"/>
    <property type="match status" value="1"/>
</dbReference>